<evidence type="ECO:0000256" key="4">
    <source>
        <dbReference type="ARBA" id="ARBA00022729"/>
    </source>
</evidence>
<dbReference type="Proteomes" id="UP000298159">
    <property type="component" value="Unassembled WGS sequence"/>
</dbReference>
<keyword evidence="6 8" id="KW-0034">Amyloid</keyword>
<keyword evidence="14" id="KW-1185">Reference proteome</keyword>
<dbReference type="RefSeq" id="WP_135788199.1">
    <property type="nucleotide sequence ID" value="NZ_SRRT01000008.1"/>
</dbReference>
<organism evidence="13 14">
    <name type="scientific">Streptomyces bauhiniae</name>
    <dbReference type="NCBI Taxonomy" id="2340725"/>
    <lineage>
        <taxon>Bacteria</taxon>
        <taxon>Bacillati</taxon>
        <taxon>Actinomycetota</taxon>
        <taxon>Actinomycetes</taxon>
        <taxon>Kitasatosporales</taxon>
        <taxon>Streptomycetaceae</taxon>
        <taxon>Streptomyces</taxon>
    </lineage>
</organism>
<evidence type="ECO:0000256" key="7">
    <source>
        <dbReference type="ARBA" id="ARBA00023088"/>
    </source>
</evidence>
<dbReference type="GeneID" id="95451143"/>
<dbReference type="Pfam" id="PF03777">
    <property type="entry name" value="ChpA-C"/>
    <property type="match status" value="2"/>
</dbReference>
<proteinExistence type="predicted"/>
<evidence type="ECO:0000256" key="10">
    <source>
        <dbReference type="SAM" id="SignalP"/>
    </source>
</evidence>
<accession>A0A4Z1CWB4</accession>
<dbReference type="AlphaFoldDB" id="A0A4Z1CWB4"/>
<dbReference type="PROSITE" id="PS50847">
    <property type="entry name" value="GRAM_POS_ANCHORING"/>
    <property type="match status" value="1"/>
</dbReference>
<name>A0A4Z1CWB4_9ACTN</name>
<comment type="caution">
    <text evidence="13">The sequence shown here is derived from an EMBL/GenBank/DDBJ whole genome shotgun (WGS) entry which is preliminary data.</text>
</comment>
<evidence type="ECO:0000256" key="3">
    <source>
        <dbReference type="ARBA" id="ARBA00022525"/>
    </source>
</evidence>
<evidence type="ECO:0000256" key="9">
    <source>
        <dbReference type="SAM" id="MobiDB-lite"/>
    </source>
</evidence>
<protein>
    <submittedName>
        <fullName evidence="13">DUF320 domain-containing protein</fullName>
    </submittedName>
</protein>
<dbReference type="PANTHER" id="PTHR10068">
    <property type="entry name" value="BONE MARROW PROTEOGLYCAN"/>
    <property type="match status" value="1"/>
</dbReference>
<evidence type="ECO:0000256" key="1">
    <source>
        <dbReference type="ARBA" id="ARBA00004191"/>
    </source>
</evidence>
<evidence type="ECO:0000313" key="14">
    <source>
        <dbReference type="Proteomes" id="UP000298159"/>
    </source>
</evidence>
<dbReference type="EMBL" id="SRRT01000008">
    <property type="protein sequence ID" value="TGN73219.1"/>
    <property type="molecule type" value="Genomic_DNA"/>
</dbReference>
<dbReference type="GO" id="GO:0007155">
    <property type="term" value="P:cell adhesion"/>
    <property type="evidence" value="ECO:0007669"/>
    <property type="project" value="UniProtKB-KW"/>
</dbReference>
<evidence type="ECO:0000256" key="6">
    <source>
        <dbReference type="ARBA" id="ARBA00023087"/>
    </source>
</evidence>
<evidence type="ECO:0000313" key="13">
    <source>
        <dbReference type="EMBL" id="TGN73219.1"/>
    </source>
</evidence>
<sequence length="279" mass="26241">MRQGTRKGLMTMAAATGVIAAASGYAHADAGAAGSAARSPGVLSGNTVQVPVHVPVNACGNTVDVVGLLNPAAGNACDNGARGASGGAHAGAHTTDSPGVGSGNTVQVPVDVPVNLCGNSVDVVGVGNPAGGNRCGNGDHGRDQHNPPGTPGTPGHPGQPGNPGTPGQPGNPGTPGNPGQPTNPGTPGNPGQPSNPGTPTNPGSPSTPGTPSTPATPSTGRGHTPQGASQVGYQGAASHAAGGTLAHTGDDLPLGLALSAGAGAVLAGAVLYRKARNAA</sequence>
<evidence type="ECO:0000259" key="11">
    <source>
        <dbReference type="PROSITE" id="PS50847"/>
    </source>
</evidence>
<feature type="domain" description="Chaplin" evidence="12">
    <location>
        <begin position="97"/>
        <end position="137"/>
    </location>
</feature>
<comment type="subcellular location">
    <subcellularLocation>
        <location evidence="1">Secreted</location>
        <location evidence="1">Cell wall</location>
    </subcellularLocation>
</comment>
<evidence type="ECO:0000259" key="12">
    <source>
        <dbReference type="PROSITE" id="PS51884"/>
    </source>
</evidence>
<keyword evidence="5" id="KW-0130">Cell adhesion</keyword>
<feature type="signal peptide" evidence="10">
    <location>
        <begin position="1"/>
        <end position="28"/>
    </location>
</feature>
<gene>
    <name evidence="13" type="ORF">E5083_26565</name>
</gene>
<evidence type="ECO:0000256" key="5">
    <source>
        <dbReference type="ARBA" id="ARBA00022889"/>
    </source>
</evidence>
<evidence type="ECO:0000256" key="2">
    <source>
        <dbReference type="ARBA" id="ARBA00022512"/>
    </source>
</evidence>
<feature type="domain" description="Chaplin" evidence="12">
    <location>
        <begin position="39"/>
        <end position="79"/>
    </location>
</feature>
<keyword evidence="4 10" id="KW-0732">Signal</keyword>
<evidence type="ECO:0000256" key="8">
    <source>
        <dbReference type="PROSITE-ProRule" id="PRU01232"/>
    </source>
</evidence>
<dbReference type="InterPro" id="IPR019931">
    <property type="entry name" value="LPXTG_anchor"/>
</dbReference>
<feature type="chain" id="PRO_5021206415" evidence="10">
    <location>
        <begin position="29"/>
        <end position="279"/>
    </location>
</feature>
<feature type="region of interest" description="Disordered" evidence="9">
    <location>
        <begin position="83"/>
        <end position="107"/>
    </location>
</feature>
<reference evidence="13 14" key="1">
    <citation type="submission" date="2019-04" db="EMBL/GenBank/DDBJ databases">
        <title>Streptomyces sp. nov. Bv016 isolated from bark of Buahinia variegata.</title>
        <authorList>
            <person name="Kanchanasin P."/>
            <person name="Tanasupawat S."/>
            <person name="Yuki M."/>
            <person name="Kudo T."/>
        </authorList>
    </citation>
    <scope>NUCLEOTIDE SEQUENCE [LARGE SCALE GENOMIC DNA]</scope>
    <source>
        <strain evidence="13 14">Bv016</strain>
    </source>
</reference>
<keyword evidence="7" id="KW-0572">Peptidoglycan-anchor</keyword>
<feature type="domain" description="Gram-positive cocci surface proteins LPxTG" evidence="11">
    <location>
        <begin position="245"/>
        <end position="279"/>
    </location>
</feature>
<feature type="region of interest" description="Disordered" evidence="9">
    <location>
        <begin position="130"/>
        <end position="236"/>
    </location>
</feature>
<keyword evidence="3" id="KW-0964">Secreted</keyword>
<dbReference type="InterPro" id="IPR005528">
    <property type="entry name" value="ChpA-H"/>
</dbReference>
<dbReference type="PANTHER" id="PTHR10068:SF14">
    <property type="entry name" value="CELL WALL ADHESIN EAP1"/>
    <property type="match status" value="1"/>
</dbReference>
<dbReference type="PROSITE" id="PS51884">
    <property type="entry name" value="CHAPLIN"/>
    <property type="match status" value="2"/>
</dbReference>
<keyword evidence="2" id="KW-0134">Cell wall</keyword>
<feature type="compositionally biased region" description="Low complexity" evidence="9">
    <location>
        <begin position="177"/>
        <end position="220"/>
    </location>
</feature>